<sequence>FQFYKNEIPTNPNVDINHSTTTTSTSKTFEFEELYNVETQNDDFNEHFEELPDENLYDENLYDENDETDENFRSTASESQQK</sequence>
<dbReference type="AlphaFoldDB" id="A0ABD2MRZ9"/>
<accession>A0ABD2MRZ9</accession>
<proteinExistence type="predicted"/>
<evidence type="ECO:0000313" key="2">
    <source>
        <dbReference type="Proteomes" id="UP001516400"/>
    </source>
</evidence>
<keyword evidence="2" id="KW-1185">Reference proteome</keyword>
<dbReference type="EMBL" id="JABFTP020000021">
    <property type="protein sequence ID" value="KAL3269002.1"/>
    <property type="molecule type" value="Genomic_DNA"/>
</dbReference>
<gene>
    <name evidence="1" type="ORF">HHI36_008087</name>
</gene>
<name>A0ABD2MRZ9_9CUCU</name>
<dbReference type="Proteomes" id="UP001516400">
    <property type="component" value="Unassembled WGS sequence"/>
</dbReference>
<evidence type="ECO:0000313" key="1">
    <source>
        <dbReference type="EMBL" id="KAL3269002.1"/>
    </source>
</evidence>
<organism evidence="1 2">
    <name type="scientific">Cryptolaemus montrouzieri</name>
    <dbReference type="NCBI Taxonomy" id="559131"/>
    <lineage>
        <taxon>Eukaryota</taxon>
        <taxon>Metazoa</taxon>
        <taxon>Ecdysozoa</taxon>
        <taxon>Arthropoda</taxon>
        <taxon>Hexapoda</taxon>
        <taxon>Insecta</taxon>
        <taxon>Pterygota</taxon>
        <taxon>Neoptera</taxon>
        <taxon>Endopterygota</taxon>
        <taxon>Coleoptera</taxon>
        <taxon>Polyphaga</taxon>
        <taxon>Cucujiformia</taxon>
        <taxon>Coccinelloidea</taxon>
        <taxon>Coccinellidae</taxon>
        <taxon>Scymninae</taxon>
        <taxon>Scymnini</taxon>
        <taxon>Cryptolaemus</taxon>
    </lineage>
</organism>
<comment type="caution">
    <text evidence="1">The sequence shown here is derived from an EMBL/GenBank/DDBJ whole genome shotgun (WGS) entry which is preliminary data.</text>
</comment>
<feature type="non-terminal residue" evidence="1">
    <location>
        <position position="1"/>
    </location>
</feature>
<reference evidence="1 2" key="1">
    <citation type="journal article" date="2021" name="BMC Biol.">
        <title>Horizontally acquired antibacterial genes associated with adaptive radiation of ladybird beetles.</title>
        <authorList>
            <person name="Li H.S."/>
            <person name="Tang X.F."/>
            <person name="Huang Y.H."/>
            <person name="Xu Z.Y."/>
            <person name="Chen M.L."/>
            <person name="Du X.Y."/>
            <person name="Qiu B.Y."/>
            <person name="Chen P.T."/>
            <person name="Zhang W."/>
            <person name="Slipinski A."/>
            <person name="Escalona H.E."/>
            <person name="Waterhouse R.M."/>
            <person name="Zwick A."/>
            <person name="Pang H."/>
        </authorList>
    </citation>
    <scope>NUCLEOTIDE SEQUENCE [LARGE SCALE GENOMIC DNA]</scope>
    <source>
        <strain evidence="1">SYSU2018</strain>
    </source>
</reference>
<protein>
    <submittedName>
        <fullName evidence="1">Uncharacterized protein</fullName>
    </submittedName>
</protein>